<dbReference type="NCBIfam" id="TIGR00630">
    <property type="entry name" value="uvra"/>
    <property type="match status" value="1"/>
</dbReference>
<dbReference type="PATRIC" id="fig|762967.3.peg.1582"/>
<dbReference type="InterPro" id="IPR004602">
    <property type="entry name" value="UvrA"/>
</dbReference>
<dbReference type="PROSITE" id="PS00211">
    <property type="entry name" value="ABC_TRANSPORTER_1"/>
    <property type="match status" value="1"/>
</dbReference>
<dbReference type="Pfam" id="PF17760">
    <property type="entry name" value="UvrA_inter"/>
    <property type="match status" value="1"/>
</dbReference>
<reference evidence="19 20" key="1">
    <citation type="submission" date="2011-11" db="EMBL/GenBank/DDBJ databases">
        <authorList>
            <person name="Weinstock G."/>
            <person name="Sodergren E."/>
            <person name="Clifton S."/>
            <person name="Fulton L."/>
            <person name="Fulton B."/>
            <person name="Courtney L."/>
            <person name="Fronick C."/>
            <person name="Harrison M."/>
            <person name="Strong C."/>
            <person name="Farmer C."/>
            <person name="Delahaunty K."/>
            <person name="Markovic C."/>
            <person name="Hall O."/>
            <person name="Minx P."/>
            <person name="Tomlinson C."/>
            <person name="Mitreva M."/>
            <person name="Hou S."/>
            <person name="Chen J."/>
            <person name="Wollam A."/>
            <person name="Pepin K.H."/>
            <person name="Johnson M."/>
            <person name="Bhonagiri V."/>
            <person name="Zhang X."/>
            <person name="Suruliraj S."/>
            <person name="Warren W."/>
            <person name="Chinwalla A."/>
            <person name="Mardis E.R."/>
            <person name="Wilson R.K."/>
        </authorList>
    </citation>
    <scope>NUCLEOTIDE SEQUENCE [LARGE SCALE GENOMIC DNA]</scope>
    <source>
        <strain evidence="19 20">YIT 11816</strain>
    </source>
</reference>
<feature type="domain" description="ABC transporter" evidence="18">
    <location>
        <begin position="637"/>
        <end position="961"/>
    </location>
</feature>
<dbReference type="GO" id="GO:0005737">
    <property type="term" value="C:cytoplasm"/>
    <property type="evidence" value="ECO:0007669"/>
    <property type="project" value="UniProtKB-SubCell"/>
</dbReference>
<dbReference type="Proteomes" id="UP000004956">
    <property type="component" value="Unassembled WGS sequence"/>
</dbReference>
<dbReference type="InterPro" id="IPR027417">
    <property type="entry name" value="P-loop_NTPase"/>
</dbReference>
<evidence type="ECO:0000259" key="18">
    <source>
        <dbReference type="PROSITE" id="PS50893"/>
    </source>
</evidence>
<dbReference type="Gene3D" id="3.30.190.20">
    <property type="match status" value="1"/>
</dbReference>
<keyword evidence="11" id="KW-0067">ATP-binding</keyword>
<comment type="similarity">
    <text evidence="15">Belongs to the ABC transporter superfamily. UvrA family.</text>
</comment>
<evidence type="ECO:0000256" key="15">
    <source>
        <dbReference type="ARBA" id="ARBA00038000"/>
    </source>
</evidence>
<dbReference type="HOGENOM" id="CLU_001370_3_0_4"/>
<dbReference type="InterPro" id="IPR041102">
    <property type="entry name" value="UvrA_inter"/>
</dbReference>
<keyword evidence="4" id="KW-0479">Metal-binding</keyword>
<protein>
    <recommendedName>
        <fullName evidence="16">UvrABC system protein A</fullName>
    </recommendedName>
    <alternativeName>
        <fullName evidence="17">Excinuclease ABC subunit A</fullName>
    </alternativeName>
</protein>
<organism evidence="19 20">
    <name type="scientific">Sutterella parvirubra YIT 11816</name>
    <dbReference type="NCBI Taxonomy" id="762967"/>
    <lineage>
        <taxon>Bacteria</taxon>
        <taxon>Pseudomonadati</taxon>
        <taxon>Pseudomonadota</taxon>
        <taxon>Betaproteobacteria</taxon>
        <taxon>Burkholderiales</taxon>
        <taxon>Sutterellaceae</taxon>
        <taxon>Sutterella</taxon>
    </lineage>
</organism>
<dbReference type="Gene3D" id="3.30.1490.20">
    <property type="entry name" value="ATP-grasp fold, A domain"/>
    <property type="match status" value="1"/>
</dbReference>
<proteinExistence type="inferred from homology"/>
<dbReference type="PROSITE" id="PS50893">
    <property type="entry name" value="ABC_TRANSPORTER_2"/>
    <property type="match status" value="3"/>
</dbReference>
<name>H3KGX4_9BURK</name>
<evidence type="ECO:0000256" key="12">
    <source>
        <dbReference type="ARBA" id="ARBA00022881"/>
    </source>
</evidence>
<evidence type="ECO:0000256" key="1">
    <source>
        <dbReference type="ARBA" id="ARBA00004496"/>
    </source>
</evidence>
<evidence type="ECO:0000256" key="5">
    <source>
        <dbReference type="ARBA" id="ARBA00022737"/>
    </source>
</evidence>
<keyword evidence="8" id="KW-0228">DNA excision</keyword>
<dbReference type="PANTHER" id="PTHR43152:SF3">
    <property type="entry name" value="UVRABC SYSTEM PROTEIN A"/>
    <property type="match status" value="1"/>
</dbReference>
<comment type="caution">
    <text evidence="19">The sequence shown here is derived from an EMBL/GenBank/DDBJ whole genome shotgun (WGS) entry which is preliminary data.</text>
</comment>
<dbReference type="InterPro" id="IPR041552">
    <property type="entry name" value="UvrA_DNA-bd"/>
</dbReference>
<keyword evidence="6" id="KW-0547">Nucleotide-binding</keyword>
<dbReference type="GO" id="GO:0003677">
    <property type="term" value="F:DNA binding"/>
    <property type="evidence" value="ECO:0007669"/>
    <property type="project" value="UniProtKB-KW"/>
</dbReference>
<evidence type="ECO:0000313" key="19">
    <source>
        <dbReference type="EMBL" id="EHY30623.1"/>
    </source>
</evidence>
<evidence type="ECO:0000256" key="14">
    <source>
        <dbReference type="ARBA" id="ARBA00023204"/>
    </source>
</evidence>
<keyword evidence="14" id="KW-0234">DNA repair</keyword>
<feature type="domain" description="ABC transporter" evidence="18">
    <location>
        <begin position="1013"/>
        <end position="1513"/>
    </location>
</feature>
<evidence type="ECO:0000256" key="11">
    <source>
        <dbReference type="ARBA" id="ARBA00022840"/>
    </source>
</evidence>
<dbReference type="InterPro" id="IPR003593">
    <property type="entry name" value="AAA+_ATPase"/>
</dbReference>
<dbReference type="GO" id="GO:0009380">
    <property type="term" value="C:excinuclease repair complex"/>
    <property type="evidence" value="ECO:0007669"/>
    <property type="project" value="InterPro"/>
</dbReference>
<keyword evidence="9" id="KW-0863">Zinc-finger</keyword>
<keyword evidence="20" id="KW-1185">Reference proteome</keyword>
<sequence length="1883" mass="204947">MKNEEAVRGATPDENVIRIRGARQNNLKSVDLDIPVGSFTVVTGLSGSGKSSLVFDTLYAEGQRRYVETFSPYARQFLDRMNRPKADAVEGVPPAIAIDQEGAIRTSRSTVGTMTELNDHLKLLFGHHAQLFCPHCGIPVPEHTPETILQDAMARLPEPDARIQWAFELRVPKTLPIETAENGLSAQGFTRIIARRKTKDGTILTVSADRFRADAVEVSRARQAVSTALEKGSGEALLFVRNDEGEDELLARYREGRVCPTCGRTFSAPTPNKFSFNSPVAACTLCRGFGRVIQTDMKLVIPDESLSLAAGAVRPWRSGTQRVCQEDLIRCAKNEGIRTDVPWRDLTDWERRWVTDGSPLWKGDWKREWYGIRRYFEWLETKNYKMHVRVLLARYRSYDGCPACGGARLLPKSLAWRYGTKEARETLIKSLPEASRGALRFVPQGTDMPAEAYDALPGFNIHELMSAPVGSLRGFFEGMLANTRDESEAMVLREVVARIGFLTDVGLGYLTLDRQGRTLSGGEVERVNLTTALGTNLVNTLFVIDEPSIGLHPRDMDRVNGVLRRLVAAGNTAVVVEHDPQVMLAGERIVDLGPGPGAAGGRVLFNGTTREMLAGTTLTAEYLSGRRIISRERTPGLDEAPVLTLEHVTMHNLRDLRVDFPLKGLTAVAGVSGSGKSTLIADVLVPALTGEAPSGVVTGTRPDDVIFVDQSPMGRTARGNPVSYVGAYGDLRDALAAEAERTGAPFKAVDFSFNAGKGRCPHCLGSGYEQIEMQFLSDVLLPCPECGGKRFIPEVLNVRIPTADGRRLNIAEILDLTVDEAAEAFADIKGFAPKLTHLREVGLGYLTLGQPLPTLSGGERQRLKLAAHLAESLGNRRRPKTKLFVFDEPTTGLHFADVERLVGVFDKLIKAGHAVLVIEHNLDVLDCADHVIEMGPGGGDEGGQVVFTGTPDQMCDAATLTGTALAAWRRARAGDANHESFFNLPPLEKKREPFRVPAIPTRAMGRSMQSLLLEKRAIAVEGAREHNLKNLTAAIPHNALTVVTGPSGSGKSTLAFNIVFAEGQRRYLSSLNAYARSMVQPPPVPDVDAVREIPPTVAIEQRTSRGGMRSTVATMTELHHFLRLIYAKLGTQYCPDCNVPVEAQSPQAIAQSIRETFGDAASVRLLVPLVRHQKAPARKEMEALQASGIKELLIDGEWVSIEKKVPALKRAVEHNIDWPIAEVDPKGDIHGKVEEALVASRFQSLTVWDPATGRSHYYSAANACPECARSFPELDPRLFSYNANVGVCPTCMGYGVVAKSIRDAIKKGEAFDRDMTPDPDEERTVCPDCNGARLNAVARAVRWKGEGIHECEARTVDETAERLKALRLTEREEAIGRDALAEIRSRIGFLQRVGLGYLTLDRSAPTLSGGEAQRIRLASQLGTALRGACYILDEPTIGLHPRDNAMLLDAMGELARLGNTLLVVEHDEETIRHADCVIDIGPGAGVRGGELRAMGTVEEISANPDSVTGRALAEPLTHTGEGRHPVEADTPKLVLRNVRMHNLALDKVEIPLGRLTALTGVSGSGKSTLAREVLFRNLTEALHAKPGQTPAWSHTDGIEGVEKIRRALEVDQTPIGKTRRSCPATYVGFYQAIRDLFAQSPDAQERGFGPGRFTFNRTEGACPDCAGMGFRTVEMAFLPDVQVPCETCRGARFNPETLAVRWKGKTIGDVLNMSVDDALVFFESMPTVARPLQLLQDVGLGYLTLGQPSPTLSGGEAQRIKLVYELSKIRGASSPHTLYVLDEPTVGLHMTDVAKLIEVLERLVEAGHTVLVIEHDLDMVASADHVIDLGPEGGAGGGRIVGEGTPKALSKKATHTGRALKAFLAHRKPKKTSAKDAKASKAK</sequence>
<keyword evidence="5" id="KW-0677">Repeat</keyword>
<dbReference type="GO" id="GO:0006289">
    <property type="term" value="P:nucleotide-excision repair"/>
    <property type="evidence" value="ECO:0007669"/>
    <property type="project" value="InterPro"/>
</dbReference>
<evidence type="ECO:0000256" key="13">
    <source>
        <dbReference type="ARBA" id="ARBA00023125"/>
    </source>
</evidence>
<dbReference type="InterPro" id="IPR017871">
    <property type="entry name" value="ABC_transporter-like_CS"/>
</dbReference>
<evidence type="ECO:0000256" key="6">
    <source>
        <dbReference type="ARBA" id="ARBA00022741"/>
    </source>
</evidence>
<keyword evidence="13" id="KW-0238">DNA-binding</keyword>
<dbReference type="InterPro" id="IPR003439">
    <property type="entry name" value="ABC_transporter-like_ATP-bd"/>
</dbReference>
<dbReference type="Pfam" id="PF17755">
    <property type="entry name" value="UvrA_DNA-bind"/>
    <property type="match status" value="1"/>
</dbReference>
<dbReference type="GO" id="GO:0016887">
    <property type="term" value="F:ATP hydrolysis activity"/>
    <property type="evidence" value="ECO:0007669"/>
    <property type="project" value="InterPro"/>
</dbReference>
<evidence type="ECO:0000256" key="3">
    <source>
        <dbReference type="ARBA" id="ARBA00022490"/>
    </source>
</evidence>
<dbReference type="SUPFAM" id="SSF52540">
    <property type="entry name" value="P-loop containing nucleoside triphosphate hydrolases"/>
    <property type="match status" value="4"/>
</dbReference>
<evidence type="ECO:0000256" key="16">
    <source>
        <dbReference type="ARBA" id="ARBA00039316"/>
    </source>
</evidence>
<keyword evidence="3" id="KW-0963">Cytoplasm</keyword>
<evidence type="ECO:0000256" key="9">
    <source>
        <dbReference type="ARBA" id="ARBA00022771"/>
    </source>
</evidence>
<keyword evidence="7" id="KW-0227">DNA damage</keyword>
<gene>
    <name evidence="19" type="ORF">HMPREF9440_02007</name>
</gene>
<evidence type="ECO:0000256" key="4">
    <source>
        <dbReference type="ARBA" id="ARBA00022723"/>
    </source>
</evidence>
<dbReference type="STRING" id="762967.HMPREF9440_02007"/>
<dbReference type="GO" id="GO:0004518">
    <property type="term" value="F:nuclease activity"/>
    <property type="evidence" value="ECO:0007669"/>
    <property type="project" value="UniProtKB-KW"/>
</dbReference>
<evidence type="ECO:0000313" key="20">
    <source>
        <dbReference type="Proteomes" id="UP000004956"/>
    </source>
</evidence>
<dbReference type="SMART" id="SM00382">
    <property type="entry name" value="AAA"/>
    <property type="match status" value="3"/>
</dbReference>
<evidence type="ECO:0000256" key="10">
    <source>
        <dbReference type="ARBA" id="ARBA00022833"/>
    </source>
</evidence>
<dbReference type="EMBL" id="AFBQ01000301">
    <property type="protein sequence ID" value="EHY30623.1"/>
    <property type="molecule type" value="Genomic_DNA"/>
</dbReference>
<keyword evidence="2" id="KW-1003">Cell membrane</keyword>
<feature type="domain" description="ABC transporter" evidence="18">
    <location>
        <begin position="1528"/>
        <end position="1862"/>
    </location>
</feature>
<dbReference type="GO" id="GO:0005524">
    <property type="term" value="F:ATP binding"/>
    <property type="evidence" value="ECO:0007669"/>
    <property type="project" value="UniProtKB-KW"/>
</dbReference>
<dbReference type="RefSeq" id="WP_008543216.1">
    <property type="nucleotide sequence ID" value="NZ_JH605004.1"/>
</dbReference>
<evidence type="ECO:0000256" key="2">
    <source>
        <dbReference type="ARBA" id="ARBA00022475"/>
    </source>
</evidence>
<dbReference type="Gene3D" id="3.40.50.300">
    <property type="entry name" value="P-loop containing nucleotide triphosphate hydrolases"/>
    <property type="match status" value="5"/>
</dbReference>
<evidence type="ECO:0000256" key="8">
    <source>
        <dbReference type="ARBA" id="ARBA00022769"/>
    </source>
</evidence>
<keyword evidence="12" id="KW-0267">Excision nuclease</keyword>
<dbReference type="GO" id="GO:0008270">
    <property type="term" value="F:zinc ion binding"/>
    <property type="evidence" value="ECO:0007669"/>
    <property type="project" value="UniProtKB-KW"/>
</dbReference>
<dbReference type="InterPro" id="IPR013815">
    <property type="entry name" value="ATP_grasp_subdomain_1"/>
</dbReference>
<accession>H3KGX4</accession>
<evidence type="ECO:0000256" key="7">
    <source>
        <dbReference type="ARBA" id="ARBA00022763"/>
    </source>
</evidence>
<keyword evidence="2" id="KW-0472">Membrane</keyword>
<dbReference type="PANTHER" id="PTHR43152">
    <property type="entry name" value="UVRABC SYSTEM PROTEIN A"/>
    <property type="match status" value="1"/>
</dbReference>
<keyword evidence="10" id="KW-0862">Zinc</keyword>
<dbReference type="Gene3D" id="1.10.8.280">
    <property type="entry name" value="ABC transporter ATPase domain-like"/>
    <property type="match status" value="1"/>
</dbReference>
<comment type="subcellular location">
    <subcellularLocation>
        <location evidence="1">Cytoplasm</location>
    </subcellularLocation>
</comment>
<dbReference type="Gene3D" id="1.20.1580.10">
    <property type="entry name" value="ABC transporter ATPase like domain"/>
    <property type="match status" value="3"/>
</dbReference>
<evidence type="ECO:0000256" key="17">
    <source>
        <dbReference type="ARBA" id="ARBA00042156"/>
    </source>
</evidence>